<sequence length="368" mass="37567">MSMVQGTQSGTPAADLSALLQLAATQQGSTKALDVKDLEESLNALRSFLAAGGDSLLPDLEEPSSKSSTTVSLSGLTMSGLSLETLLDAVGFEQRRTETKAGMASLEARAQERAMANDEKLKSIQEQLEKAKSQSFLDGLLKAFKYIGMALAAIGSVAMIAAGAVGLAAGGSGAALIAVGVASLALLTSSITEEASGGKAGFSPAFIIGKIMEACGASDTAIQWTKFAVDLATTIVLAACTFGAGAAGAAGKAAQTATKAVSDTAQTIQKAASWTARVATMAGGANTIAQSATTIASASNEKDISFLQAQQKRLQAILERIAMANELDVEHLKQMMQRSEQTLQTVSDIVQESVQANVAILSGNPAMA</sequence>
<organism evidence="2 3">
    <name type="scientific">Desulfovibrio piger</name>
    <dbReference type="NCBI Taxonomy" id="901"/>
    <lineage>
        <taxon>Bacteria</taxon>
        <taxon>Pseudomonadati</taxon>
        <taxon>Thermodesulfobacteriota</taxon>
        <taxon>Desulfovibrionia</taxon>
        <taxon>Desulfovibrionales</taxon>
        <taxon>Desulfovibrionaceae</taxon>
        <taxon>Desulfovibrio</taxon>
    </lineage>
</organism>
<keyword evidence="1" id="KW-1133">Transmembrane helix</keyword>
<protein>
    <submittedName>
        <fullName evidence="2">Uncharacterized protein</fullName>
    </submittedName>
</protein>
<reference evidence="2 3" key="1">
    <citation type="submission" date="2020-04" db="EMBL/GenBank/DDBJ databases">
        <authorList>
            <person name="Hitch T.C.A."/>
            <person name="Wylensek D."/>
            <person name="Clavel T."/>
        </authorList>
    </citation>
    <scope>NUCLEOTIDE SEQUENCE [LARGE SCALE GENOMIC DNA]</scope>
    <source>
        <strain evidence="2 3">PG-251-APC-1</strain>
    </source>
</reference>
<proteinExistence type="predicted"/>
<dbReference type="Proteomes" id="UP000522333">
    <property type="component" value="Unassembled WGS sequence"/>
</dbReference>
<evidence type="ECO:0000313" key="3">
    <source>
        <dbReference type="Proteomes" id="UP000522333"/>
    </source>
</evidence>
<feature type="transmembrane region" description="Helical" evidence="1">
    <location>
        <begin position="174"/>
        <end position="192"/>
    </location>
</feature>
<dbReference type="EMBL" id="JABAFY010000007">
    <property type="protein sequence ID" value="NME51531.1"/>
    <property type="molecule type" value="Genomic_DNA"/>
</dbReference>
<keyword evidence="1" id="KW-0812">Transmembrane</keyword>
<dbReference type="RefSeq" id="WP_168934956.1">
    <property type="nucleotide sequence ID" value="NZ_CAMFBL010000041.1"/>
</dbReference>
<feature type="transmembrane region" description="Helical" evidence="1">
    <location>
        <begin position="146"/>
        <end position="168"/>
    </location>
</feature>
<accession>A0A848C5K4</accession>
<evidence type="ECO:0000256" key="1">
    <source>
        <dbReference type="SAM" id="Phobius"/>
    </source>
</evidence>
<dbReference type="AlphaFoldDB" id="A0A848C5K4"/>
<keyword evidence="1" id="KW-0472">Membrane</keyword>
<name>A0A848C5K4_9BACT</name>
<gene>
    <name evidence="2" type="ORF">HF854_03055</name>
</gene>
<comment type="caution">
    <text evidence="2">The sequence shown here is derived from an EMBL/GenBank/DDBJ whole genome shotgun (WGS) entry which is preliminary data.</text>
</comment>
<evidence type="ECO:0000313" key="2">
    <source>
        <dbReference type="EMBL" id="NME51531.1"/>
    </source>
</evidence>